<feature type="domain" description="Endonuclease/exonuclease/phosphatase" evidence="2">
    <location>
        <begin position="466"/>
        <end position="685"/>
    </location>
</feature>
<protein>
    <recommendedName>
        <fullName evidence="2">Endonuclease/exonuclease/phosphatase domain-containing protein</fullName>
    </recommendedName>
</protein>
<keyword evidence="4" id="KW-1185">Reference proteome</keyword>
<dbReference type="GO" id="GO:0003824">
    <property type="term" value="F:catalytic activity"/>
    <property type="evidence" value="ECO:0007669"/>
    <property type="project" value="InterPro"/>
</dbReference>
<dbReference type="EMBL" id="LXQA010003674">
    <property type="protein sequence ID" value="MCH82424.1"/>
    <property type="molecule type" value="Genomic_DNA"/>
</dbReference>
<dbReference type="PANTHER" id="PTHR33710:SF64">
    <property type="entry name" value="ENDONUCLEASE_EXONUCLEASE_PHOSPHATASE DOMAIN-CONTAINING PROTEIN"/>
    <property type="match status" value="1"/>
</dbReference>
<dbReference type="SUPFAM" id="SSF56219">
    <property type="entry name" value="DNase I-like"/>
    <property type="match status" value="1"/>
</dbReference>
<evidence type="ECO:0000313" key="4">
    <source>
        <dbReference type="Proteomes" id="UP000265520"/>
    </source>
</evidence>
<dbReference type="InterPro" id="IPR036691">
    <property type="entry name" value="Endo/exonu/phosph_ase_sf"/>
</dbReference>
<dbReference type="PANTHER" id="PTHR33710">
    <property type="entry name" value="BNAC02G09200D PROTEIN"/>
    <property type="match status" value="1"/>
</dbReference>
<reference evidence="3 4" key="1">
    <citation type="journal article" date="2018" name="Front. Plant Sci.">
        <title>Red Clover (Trifolium pratense) and Zigzag Clover (T. medium) - A Picture of Genomic Similarities and Differences.</title>
        <authorList>
            <person name="Dluhosova J."/>
            <person name="Istvanek J."/>
            <person name="Nedelnik J."/>
            <person name="Repkova J."/>
        </authorList>
    </citation>
    <scope>NUCLEOTIDE SEQUENCE [LARGE SCALE GENOMIC DNA]</scope>
    <source>
        <strain evidence="4">cv. 10/8</strain>
        <tissue evidence="3">Leaf</tissue>
    </source>
</reference>
<sequence>MVAGRFGVFLDFDEATVAKLRLDVAIVKLRTVRRGMIDTVLQLSVMGVSYDVWVVEERCSCQEEEVFEEDEGFRCSDRSNSNVGERGWKGDDGDLFSDGRTDSDKSESYQLLLGVEGKVKDGVSAVAGLKEGSKVDNLQGQLCLEMMVGEKESEKYSPKGHVEGLEGCDEENFSCEVEGGGFEVRGTDVVVGPEEDFSFLLGKENVLPVEKEQSFLPVEVGPVVTEAFVLPLVDVGPVGPQVPHWNPFVEVEDQGELGQCSIPAVTVEGRRMAQEEQIINISSDEVDIRRVKGVEVLSEISESSSSSEILYVKGKVTKKKSSKKVAQNGSGRQSVQQVGLPMFRKLAMSLKSAGKRKKDANTVMDGSINRHTVGRSCSGSQQPVPPELTSCHRTVEQPGIDLQVVLPLPPTGINHLVDDDGASVPASFSATEGVCAIREDEAKVLLGIQKDVGFTFEASDVEIQRLGNYVKRRRIKELIQTHKVDFMAIQETKLEDITEALCFSLWGGFDCEWAFLPAAGNSGGILSLWRKTNSSLIFTFIGEGFVGVCLEWGVAKKICYVVNVYAKCDLNAKRRLWENISMSKLGFGEGGWCVVGDFNAVRRREERRGVSLLTPSSSSVEIREFDSFVRNLNLEDLSPVGGKFTWIHSNGVAMSRIDRMMVSEEWSSFWGLQLLRVLPRDVSDHCPLLLKSWLLKIVGVL</sequence>
<dbReference type="InterPro" id="IPR005135">
    <property type="entry name" value="Endo/exonuclease/phosphatase"/>
</dbReference>
<organism evidence="3 4">
    <name type="scientific">Trifolium medium</name>
    <dbReference type="NCBI Taxonomy" id="97028"/>
    <lineage>
        <taxon>Eukaryota</taxon>
        <taxon>Viridiplantae</taxon>
        <taxon>Streptophyta</taxon>
        <taxon>Embryophyta</taxon>
        <taxon>Tracheophyta</taxon>
        <taxon>Spermatophyta</taxon>
        <taxon>Magnoliopsida</taxon>
        <taxon>eudicotyledons</taxon>
        <taxon>Gunneridae</taxon>
        <taxon>Pentapetalae</taxon>
        <taxon>rosids</taxon>
        <taxon>fabids</taxon>
        <taxon>Fabales</taxon>
        <taxon>Fabaceae</taxon>
        <taxon>Papilionoideae</taxon>
        <taxon>50 kb inversion clade</taxon>
        <taxon>NPAAA clade</taxon>
        <taxon>Hologalegina</taxon>
        <taxon>IRL clade</taxon>
        <taxon>Trifolieae</taxon>
        <taxon>Trifolium</taxon>
    </lineage>
</organism>
<dbReference type="Gene3D" id="3.60.10.10">
    <property type="entry name" value="Endonuclease/exonuclease/phosphatase"/>
    <property type="match status" value="1"/>
</dbReference>
<evidence type="ECO:0000313" key="3">
    <source>
        <dbReference type="EMBL" id="MCH82424.1"/>
    </source>
</evidence>
<feature type="compositionally biased region" description="Basic and acidic residues" evidence="1">
    <location>
        <begin position="86"/>
        <end position="103"/>
    </location>
</feature>
<comment type="caution">
    <text evidence="3">The sequence shown here is derived from an EMBL/GenBank/DDBJ whole genome shotgun (WGS) entry which is preliminary data.</text>
</comment>
<accession>A0A392M8A6</accession>
<dbReference type="AlphaFoldDB" id="A0A392M8A6"/>
<dbReference type="Proteomes" id="UP000265520">
    <property type="component" value="Unassembled WGS sequence"/>
</dbReference>
<name>A0A392M8A6_9FABA</name>
<feature type="region of interest" description="Disordered" evidence="1">
    <location>
        <begin position="74"/>
        <end position="103"/>
    </location>
</feature>
<proteinExistence type="predicted"/>
<gene>
    <name evidence="3" type="ORF">A2U01_0003230</name>
</gene>
<dbReference type="Pfam" id="PF03372">
    <property type="entry name" value="Exo_endo_phos"/>
    <property type="match status" value="1"/>
</dbReference>
<evidence type="ECO:0000256" key="1">
    <source>
        <dbReference type="SAM" id="MobiDB-lite"/>
    </source>
</evidence>
<evidence type="ECO:0000259" key="2">
    <source>
        <dbReference type="Pfam" id="PF03372"/>
    </source>
</evidence>